<dbReference type="Proteomes" id="UP000244722">
    <property type="component" value="Unassembled WGS sequence"/>
</dbReference>
<feature type="transmembrane region" description="Helical" evidence="2">
    <location>
        <begin position="501"/>
        <end position="526"/>
    </location>
</feature>
<keyword evidence="2" id="KW-0812">Transmembrane</keyword>
<feature type="transmembrane region" description="Helical" evidence="2">
    <location>
        <begin position="156"/>
        <end position="179"/>
    </location>
</feature>
<evidence type="ECO:0000313" key="3">
    <source>
        <dbReference type="EMBL" id="PUU83788.1"/>
    </source>
</evidence>
<protein>
    <submittedName>
        <fullName evidence="3">Uncharacterized protein</fullName>
    </submittedName>
</protein>
<evidence type="ECO:0000313" key="4">
    <source>
        <dbReference type="Proteomes" id="UP000244722"/>
    </source>
</evidence>
<name>A0A2T7A7S4_TUBBO</name>
<evidence type="ECO:0000256" key="1">
    <source>
        <dbReference type="SAM" id="MobiDB-lite"/>
    </source>
</evidence>
<dbReference type="OrthoDB" id="5412807at2759"/>
<organism evidence="3 4">
    <name type="scientific">Tuber borchii</name>
    <name type="common">White truffle</name>
    <dbReference type="NCBI Taxonomy" id="42251"/>
    <lineage>
        <taxon>Eukaryota</taxon>
        <taxon>Fungi</taxon>
        <taxon>Dikarya</taxon>
        <taxon>Ascomycota</taxon>
        <taxon>Pezizomycotina</taxon>
        <taxon>Pezizomycetes</taxon>
        <taxon>Pezizales</taxon>
        <taxon>Tuberaceae</taxon>
        <taxon>Tuber</taxon>
    </lineage>
</organism>
<sequence>MSNPQPISKHSNTSQTSPHPGINNGKEPVPNARQEPFNSRAQFNEDFMVLLRRFLVTSLSLVFLVITIWRFSKVKRLARWQQRGFNTLSILFPGMTSLALGSLIGHLGSMLRWPLLARKTYKMQDVDLILDMSPPTCSLRLIMKHIGGKRTSRTTLIVTLYLLTNILGRLSVALFGLAFNIRDEKGINYPILATNWTSALWTRDIYPSTAGPGIPKDYEIVEDWAFGNNTALEIGDINPDLRPYLSILNATLEVGTDIVEYSYDLKDFKQDYTRLSNHTVHSAVNCSLIEVEQGQYWRWNKWNRTGPFSWGEDTKEDSNEVVARMLWVSNNTDIEYPHWVSFAASSNASHAPSQIYILGPGFAWECWPTLTETIATKSLQPIQPSEQLFHKKDLYGSLGVRSETDSLGTDEEVTILLDGISNSPAQAAVDSLDIICNQNFSMPLNETVWNGYRLWVAAVAARLPILAIMHANTALPRVARSPHPTQIVGTAFTYKVLEVGWLRVGIITASITLGQLLAIGIVLSYCKGTYTRDDSPLATAELLKTVINKFDGGKLMTGEKLALSLDGVLGGQVSYGTRKGQDGGPPEVDLASGLDVKFPPFPPGQRF</sequence>
<keyword evidence="2" id="KW-0472">Membrane</keyword>
<feature type="transmembrane region" description="Helical" evidence="2">
    <location>
        <begin position="90"/>
        <end position="113"/>
    </location>
</feature>
<keyword evidence="2" id="KW-1133">Transmembrane helix</keyword>
<dbReference type="AlphaFoldDB" id="A0A2T7A7S4"/>
<accession>A0A2T7A7S4</accession>
<proteinExistence type="predicted"/>
<evidence type="ECO:0000256" key="2">
    <source>
        <dbReference type="SAM" id="Phobius"/>
    </source>
</evidence>
<comment type="caution">
    <text evidence="3">The sequence shown here is derived from an EMBL/GenBank/DDBJ whole genome shotgun (WGS) entry which is preliminary data.</text>
</comment>
<feature type="region of interest" description="Disordered" evidence="1">
    <location>
        <begin position="1"/>
        <end position="34"/>
    </location>
</feature>
<feature type="compositionally biased region" description="Polar residues" evidence="1">
    <location>
        <begin position="1"/>
        <end position="18"/>
    </location>
</feature>
<reference evidence="3 4" key="1">
    <citation type="submission" date="2017-04" db="EMBL/GenBank/DDBJ databases">
        <title>Draft genome sequence of Tuber borchii Vittad., a whitish edible truffle.</title>
        <authorList>
            <consortium name="DOE Joint Genome Institute"/>
            <person name="Murat C."/>
            <person name="Kuo A."/>
            <person name="Barry K.W."/>
            <person name="Clum A."/>
            <person name="Dockter R.B."/>
            <person name="Fauchery L."/>
            <person name="Iotti M."/>
            <person name="Kohler A."/>
            <person name="Labutti K."/>
            <person name="Lindquist E.A."/>
            <person name="Lipzen A."/>
            <person name="Ohm R.A."/>
            <person name="Wang M."/>
            <person name="Grigoriev I.V."/>
            <person name="Zambonelli A."/>
            <person name="Martin F.M."/>
        </authorList>
    </citation>
    <scope>NUCLEOTIDE SEQUENCE [LARGE SCALE GENOMIC DNA]</scope>
    <source>
        <strain evidence="3 4">Tbo3840</strain>
    </source>
</reference>
<dbReference type="EMBL" id="NESQ01000007">
    <property type="protein sequence ID" value="PUU83788.1"/>
    <property type="molecule type" value="Genomic_DNA"/>
</dbReference>
<keyword evidence="4" id="KW-1185">Reference proteome</keyword>
<gene>
    <name evidence="3" type="ORF">B9Z19DRAFT_962480</name>
</gene>
<feature type="transmembrane region" description="Helical" evidence="2">
    <location>
        <begin position="50"/>
        <end position="69"/>
    </location>
</feature>